<dbReference type="AlphaFoldDB" id="A0A444MTP9"/>
<dbReference type="RefSeq" id="WP_128531495.1">
    <property type="nucleotide sequence ID" value="NZ_SBIW01000001.1"/>
</dbReference>
<proteinExistence type="predicted"/>
<feature type="transmembrane region" description="Helical" evidence="1">
    <location>
        <begin position="12"/>
        <end position="32"/>
    </location>
</feature>
<name>A0A444MTP9_9SPHI</name>
<comment type="caution">
    <text evidence="2">The sequence shown here is derived from an EMBL/GenBank/DDBJ whole genome shotgun (WGS) entry which is preliminary data.</text>
</comment>
<keyword evidence="1" id="KW-1133">Transmembrane helix</keyword>
<reference evidence="2 3" key="1">
    <citation type="submission" date="2019-01" db="EMBL/GenBank/DDBJ databases">
        <title>Mucilaginibacter antarcticum sp. nov., isolated from antarctic soil.</title>
        <authorList>
            <person name="Yan Y.-Q."/>
            <person name="Du Z.-J."/>
        </authorList>
    </citation>
    <scope>NUCLEOTIDE SEQUENCE [LARGE SCALE GENOMIC DNA]</scope>
    <source>
        <strain evidence="2 3">F01003</strain>
    </source>
</reference>
<dbReference type="Proteomes" id="UP000286701">
    <property type="component" value="Unassembled WGS sequence"/>
</dbReference>
<evidence type="ECO:0000313" key="2">
    <source>
        <dbReference type="EMBL" id="RWY56987.1"/>
    </source>
</evidence>
<gene>
    <name evidence="2" type="ORF">EPL05_00200</name>
</gene>
<keyword evidence="1" id="KW-0812">Transmembrane</keyword>
<organism evidence="2 3">
    <name type="scientific">Mucilaginibacter gilvus</name>
    <dbReference type="NCBI Taxonomy" id="2305909"/>
    <lineage>
        <taxon>Bacteria</taxon>
        <taxon>Pseudomonadati</taxon>
        <taxon>Bacteroidota</taxon>
        <taxon>Sphingobacteriia</taxon>
        <taxon>Sphingobacteriales</taxon>
        <taxon>Sphingobacteriaceae</taxon>
        <taxon>Mucilaginibacter</taxon>
    </lineage>
</organism>
<accession>A0A444MTP9</accession>
<keyword evidence="1" id="KW-0472">Membrane</keyword>
<protein>
    <submittedName>
        <fullName evidence="2">Uncharacterized protein</fullName>
    </submittedName>
</protein>
<evidence type="ECO:0000313" key="3">
    <source>
        <dbReference type="Proteomes" id="UP000286701"/>
    </source>
</evidence>
<keyword evidence="3" id="KW-1185">Reference proteome</keyword>
<sequence length="87" mass="9696">MEQTENPVPKLRLVIIVINILVLIAYTIYFDVAEKGEYNFIAVAILNAIQFIICLITAIFIYRKEFLLSAALVVLIGFSTCVMVIGG</sequence>
<feature type="transmembrane region" description="Helical" evidence="1">
    <location>
        <begin position="38"/>
        <end position="61"/>
    </location>
</feature>
<dbReference type="EMBL" id="SBIW01000001">
    <property type="protein sequence ID" value="RWY56987.1"/>
    <property type="molecule type" value="Genomic_DNA"/>
</dbReference>
<evidence type="ECO:0000256" key="1">
    <source>
        <dbReference type="SAM" id="Phobius"/>
    </source>
</evidence>
<feature type="transmembrane region" description="Helical" evidence="1">
    <location>
        <begin position="66"/>
        <end position="86"/>
    </location>
</feature>
<dbReference type="OrthoDB" id="799816at2"/>